<dbReference type="Proteomes" id="UP000887574">
    <property type="component" value="Unplaced"/>
</dbReference>
<dbReference type="WBParaSite" id="jg5038">
    <property type="protein sequence ID" value="jg5038"/>
    <property type="gene ID" value="jg5038"/>
</dbReference>
<keyword evidence="2" id="KW-1185">Reference proteome</keyword>
<evidence type="ECO:0000313" key="2">
    <source>
        <dbReference type="Proteomes" id="UP000887574"/>
    </source>
</evidence>
<proteinExistence type="predicted"/>
<feature type="compositionally biased region" description="Basic and acidic residues" evidence="1">
    <location>
        <begin position="87"/>
        <end position="98"/>
    </location>
</feature>
<sequence>MKLTSNFEHIEFNSQSTKENRNLMKKKTKHQPSQSEQWFKFTSVFASQTQTPEKSGSRARAVPKHLPGTNATEQKRQQMLARLQARRNKESGKGEQAPRRRSTSQSSENRRRSKSTDSLSSMIKSSKKNAFAFLSESVEKLQHVPLLVGKSLAKTNKHSTSKKQNLQTPPSMCTARPKQTAVVYQQQIDERQMEGLKEWINGVLSCSSEMDVDNPMEVEKLVAKSKEASKKLQEMLTSTKQ</sequence>
<feature type="region of interest" description="Disordered" evidence="1">
    <location>
        <begin position="1"/>
        <end position="122"/>
    </location>
</feature>
<protein>
    <submittedName>
        <fullName evidence="3">Uncharacterized protein</fullName>
    </submittedName>
</protein>
<feature type="region of interest" description="Disordered" evidence="1">
    <location>
        <begin position="155"/>
        <end position="174"/>
    </location>
</feature>
<feature type="compositionally biased region" description="Polar residues" evidence="1">
    <location>
        <begin position="1"/>
        <end position="17"/>
    </location>
</feature>
<dbReference type="AlphaFoldDB" id="A0A915EBX1"/>
<accession>A0A915EBX1</accession>
<evidence type="ECO:0000256" key="1">
    <source>
        <dbReference type="SAM" id="MobiDB-lite"/>
    </source>
</evidence>
<evidence type="ECO:0000313" key="3">
    <source>
        <dbReference type="WBParaSite" id="jg5038"/>
    </source>
</evidence>
<feature type="compositionally biased region" description="Polar residues" evidence="1">
    <location>
        <begin position="162"/>
        <end position="171"/>
    </location>
</feature>
<organism evidence="2 3">
    <name type="scientific">Ditylenchus dipsaci</name>
    <dbReference type="NCBI Taxonomy" id="166011"/>
    <lineage>
        <taxon>Eukaryota</taxon>
        <taxon>Metazoa</taxon>
        <taxon>Ecdysozoa</taxon>
        <taxon>Nematoda</taxon>
        <taxon>Chromadorea</taxon>
        <taxon>Rhabditida</taxon>
        <taxon>Tylenchina</taxon>
        <taxon>Tylenchomorpha</taxon>
        <taxon>Sphaerularioidea</taxon>
        <taxon>Anguinidae</taxon>
        <taxon>Anguininae</taxon>
        <taxon>Ditylenchus</taxon>
    </lineage>
</organism>
<feature type="compositionally biased region" description="Polar residues" evidence="1">
    <location>
        <begin position="44"/>
        <end position="54"/>
    </location>
</feature>
<name>A0A915EBX1_9BILA</name>
<reference evidence="3" key="1">
    <citation type="submission" date="2022-11" db="UniProtKB">
        <authorList>
            <consortium name="WormBaseParasite"/>
        </authorList>
    </citation>
    <scope>IDENTIFICATION</scope>
</reference>